<feature type="region of interest" description="Disordered" evidence="8">
    <location>
        <begin position="758"/>
        <end position="809"/>
    </location>
</feature>
<evidence type="ECO:0000256" key="9">
    <source>
        <dbReference type="SAM" id="Phobius"/>
    </source>
</evidence>
<keyword evidence="4 9" id="KW-1133">Transmembrane helix</keyword>
<feature type="compositionally biased region" description="Low complexity" evidence="8">
    <location>
        <begin position="640"/>
        <end position="663"/>
    </location>
</feature>
<dbReference type="SUPFAM" id="SSF49899">
    <property type="entry name" value="Concanavalin A-like lectins/glucanases"/>
    <property type="match status" value="2"/>
</dbReference>
<feature type="compositionally biased region" description="Pro residues" evidence="8">
    <location>
        <begin position="673"/>
        <end position="687"/>
    </location>
</feature>
<dbReference type="InterPro" id="IPR001791">
    <property type="entry name" value="Laminin_G"/>
</dbReference>
<keyword evidence="5 9" id="KW-0472">Membrane</keyword>
<feature type="region of interest" description="Disordered" evidence="8">
    <location>
        <begin position="486"/>
        <end position="592"/>
    </location>
</feature>
<dbReference type="PANTHER" id="PTHR15036:SF89">
    <property type="entry name" value="NEUREXIN 1, ISOFORM F"/>
    <property type="match status" value="1"/>
</dbReference>
<dbReference type="FunFam" id="2.10.25.10:FF:000015">
    <property type="entry name" value="neurexin-1 isoform X1"/>
    <property type="match status" value="1"/>
</dbReference>
<dbReference type="InterPro" id="IPR050372">
    <property type="entry name" value="Neurexin-related_CASP"/>
</dbReference>
<keyword evidence="2 7" id="KW-0245">EGF-like domain</keyword>
<dbReference type="EMBL" id="CAKOFQ010006778">
    <property type="protein sequence ID" value="CAH1970837.1"/>
    <property type="molecule type" value="Genomic_DNA"/>
</dbReference>
<evidence type="ECO:0000313" key="12">
    <source>
        <dbReference type="EMBL" id="CAH1970837.1"/>
    </source>
</evidence>
<dbReference type="OrthoDB" id="6275838at2759"/>
<feature type="domain" description="Laminin G" evidence="10">
    <location>
        <begin position="57"/>
        <end position="233"/>
    </location>
</feature>
<evidence type="ECO:0000313" key="13">
    <source>
        <dbReference type="Proteomes" id="UP001152888"/>
    </source>
</evidence>
<keyword evidence="6" id="KW-1015">Disulfide bond</keyword>
<feature type="transmembrane region" description="Helical" evidence="9">
    <location>
        <begin position="714"/>
        <end position="737"/>
    </location>
</feature>
<evidence type="ECO:0000256" key="2">
    <source>
        <dbReference type="ARBA" id="ARBA00022536"/>
    </source>
</evidence>
<dbReference type="PROSITE" id="PS50025">
    <property type="entry name" value="LAM_G_DOMAIN"/>
    <property type="match status" value="2"/>
</dbReference>
<evidence type="ECO:0000256" key="6">
    <source>
        <dbReference type="ARBA" id="ARBA00023157"/>
    </source>
</evidence>
<name>A0A9P0P6J8_ACAOB</name>
<accession>A0A9P0P6J8</accession>
<keyword evidence="3 9" id="KW-0812">Transmembrane</keyword>
<comment type="caution">
    <text evidence="7">Lacks conserved residue(s) required for the propagation of feature annotation.</text>
</comment>
<proteinExistence type="predicted"/>
<evidence type="ECO:0000256" key="4">
    <source>
        <dbReference type="ARBA" id="ARBA00022989"/>
    </source>
</evidence>
<evidence type="ECO:0000259" key="10">
    <source>
        <dbReference type="PROSITE" id="PS50025"/>
    </source>
</evidence>
<dbReference type="GO" id="GO:0016020">
    <property type="term" value="C:membrane"/>
    <property type="evidence" value="ECO:0007669"/>
    <property type="project" value="UniProtKB-SubCell"/>
</dbReference>
<evidence type="ECO:0000256" key="3">
    <source>
        <dbReference type="ARBA" id="ARBA00022692"/>
    </source>
</evidence>
<feature type="region of interest" description="Disordered" evidence="8">
    <location>
        <begin position="640"/>
        <end position="692"/>
    </location>
</feature>
<dbReference type="InterPro" id="IPR000742">
    <property type="entry name" value="EGF"/>
</dbReference>
<evidence type="ECO:0000256" key="5">
    <source>
        <dbReference type="ARBA" id="ARBA00023136"/>
    </source>
</evidence>
<evidence type="ECO:0000256" key="8">
    <source>
        <dbReference type="SAM" id="MobiDB-lite"/>
    </source>
</evidence>
<dbReference type="SMART" id="SM00181">
    <property type="entry name" value="EGF"/>
    <property type="match status" value="1"/>
</dbReference>
<feature type="domain" description="Laminin G" evidence="10">
    <location>
        <begin position="277"/>
        <end position="451"/>
    </location>
</feature>
<evidence type="ECO:0000259" key="11">
    <source>
        <dbReference type="PROSITE" id="PS50026"/>
    </source>
</evidence>
<feature type="compositionally biased region" description="Low complexity" evidence="8">
    <location>
        <begin position="573"/>
        <end position="583"/>
    </location>
</feature>
<gene>
    <name evidence="12" type="ORF">ACAOBT_LOCUS9134</name>
</gene>
<reference evidence="12" key="1">
    <citation type="submission" date="2022-03" db="EMBL/GenBank/DDBJ databases">
        <authorList>
            <person name="Sayadi A."/>
        </authorList>
    </citation>
    <scope>NUCLEOTIDE SEQUENCE</scope>
</reference>
<feature type="domain" description="EGF-like" evidence="11">
    <location>
        <begin position="236"/>
        <end position="273"/>
    </location>
</feature>
<dbReference type="Pfam" id="PF02210">
    <property type="entry name" value="Laminin_G_2"/>
    <property type="match status" value="2"/>
</dbReference>
<dbReference type="Proteomes" id="UP001152888">
    <property type="component" value="Unassembled WGS sequence"/>
</dbReference>
<dbReference type="PANTHER" id="PTHR15036">
    <property type="entry name" value="PIKACHURIN-LIKE PROTEIN"/>
    <property type="match status" value="1"/>
</dbReference>
<dbReference type="InterPro" id="IPR013320">
    <property type="entry name" value="ConA-like_dom_sf"/>
</dbReference>
<dbReference type="CDD" id="cd00110">
    <property type="entry name" value="LamG"/>
    <property type="match status" value="2"/>
</dbReference>
<comment type="caution">
    <text evidence="12">The sequence shown here is derived from an EMBL/GenBank/DDBJ whole genome shotgun (WGS) entry which is preliminary data.</text>
</comment>
<dbReference type="Pfam" id="PF00008">
    <property type="entry name" value="EGF"/>
    <property type="match status" value="1"/>
</dbReference>
<sequence>MTTTVPNFVGEIQHFYLNNIPYIELARALSTEQSIAGFPSIKVTAKFVKHATDNLHRPVTFRSKHTFIGLPMLRAYSSIHIDFMFRTREPDGLIMFNGGKKEDFVAVELVDGHINYVVNVGDGTVTLRDTVRTPLNDNRWHVVGIRRPSTKQHTLMVDEDVVVAANPGTGNLDLDGILYLGGVYKDLYALLPKEDVKAKHGFEGCIAGLDLNGESPNIMEDAVVHSSLVTAGCEGPSAKCSLNVCANGGICVQQWNSYTCDCDMTSFTGPTCSDESVSYEFGPNRGIILYTYPEETRQEMQEDVIALGFITTKSDAVLLRIVSGTSNDYIEMYIVEGNVFVVYNLGTNDLLIGEISVKVNDNAYHVVRFQRQGHNATLQVDDYNVQTNHPSGQQLQVFNSQSEIQVGGKSNKKGRIERPFTGIISGVVVNGLRILDLAAEKDVHASIRGDVQLVSGILDRHDHLQKMQQTPASGFPGLEDDLVFSGAGSGCNNGDDEDECPPLPDGGAAPGSGDDDLVTAVYIPPTRQPPTKRPPKQGKDQQGGKQCDDDDECVEGSGSGEATEESPKVVGTSDSTSISSNASLITEEASTTSVLITSPNYTLLPEGDDTTTTNAQHITSSTRSSPVTFVSTEYSSVGSISPSSEISTWTTTSTPAVPTTISTQGTALDRSPYPTPPFLPRPQPPAPDDTAPPIVYGPHSTKRPERVTSETSEIVALIIGIIAGALIAVILIILIILKFKSRRDRSFKVDDSKMSYQQGPSAALLGTSSSSSTNYQLNGALRNGDKSQQFQQQQQKKKRDSKDIKEWYV</sequence>
<dbReference type="CDD" id="cd00054">
    <property type="entry name" value="EGF_CA"/>
    <property type="match status" value="1"/>
</dbReference>
<feature type="compositionally biased region" description="Low complexity" evidence="8">
    <location>
        <begin position="759"/>
        <end position="773"/>
    </location>
</feature>
<dbReference type="AlphaFoldDB" id="A0A9P0P6J8"/>
<protein>
    <submittedName>
        <fullName evidence="12">Uncharacterized protein</fullName>
    </submittedName>
</protein>
<organism evidence="12 13">
    <name type="scientific">Acanthoscelides obtectus</name>
    <name type="common">Bean weevil</name>
    <name type="synonym">Bruchus obtectus</name>
    <dbReference type="NCBI Taxonomy" id="200917"/>
    <lineage>
        <taxon>Eukaryota</taxon>
        <taxon>Metazoa</taxon>
        <taxon>Ecdysozoa</taxon>
        <taxon>Arthropoda</taxon>
        <taxon>Hexapoda</taxon>
        <taxon>Insecta</taxon>
        <taxon>Pterygota</taxon>
        <taxon>Neoptera</taxon>
        <taxon>Endopterygota</taxon>
        <taxon>Coleoptera</taxon>
        <taxon>Polyphaga</taxon>
        <taxon>Cucujiformia</taxon>
        <taxon>Chrysomeloidea</taxon>
        <taxon>Chrysomelidae</taxon>
        <taxon>Bruchinae</taxon>
        <taxon>Bruchini</taxon>
        <taxon>Acanthoscelides</taxon>
    </lineage>
</organism>
<dbReference type="Gene3D" id="2.60.120.200">
    <property type="match status" value="2"/>
</dbReference>
<dbReference type="PROSITE" id="PS50026">
    <property type="entry name" value="EGF_3"/>
    <property type="match status" value="1"/>
</dbReference>
<feature type="compositionally biased region" description="Basic and acidic residues" evidence="8">
    <location>
        <begin position="800"/>
        <end position="809"/>
    </location>
</feature>
<comment type="subcellular location">
    <subcellularLocation>
        <location evidence="1">Membrane</location>
    </subcellularLocation>
</comment>
<keyword evidence="13" id="KW-1185">Reference proteome</keyword>
<evidence type="ECO:0000256" key="7">
    <source>
        <dbReference type="PROSITE-ProRule" id="PRU00076"/>
    </source>
</evidence>
<dbReference type="SMART" id="SM00282">
    <property type="entry name" value="LamG"/>
    <property type="match status" value="2"/>
</dbReference>
<dbReference type="Gene3D" id="2.10.25.10">
    <property type="entry name" value="Laminin"/>
    <property type="match status" value="1"/>
</dbReference>
<evidence type="ECO:0000256" key="1">
    <source>
        <dbReference type="ARBA" id="ARBA00004370"/>
    </source>
</evidence>